<feature type="compositionally biased region" description="Polar residues" evidence="1">
    <location>
        <begin position="342"/>
        <end position="356"/>
    </location>
</feature>
<feature type="region of interest" description="Disordered" evidence="1">
    <location>
        <begin position="319"/>
        <end position="475"/>
    </location>
</feature>
<evidence type="ECO:0000256" key="1">
    <source>
        <dbReference type="SAM" id="MobiDB-lite"/>
    </source>
</evidence>
<dbReference type="PANTHER" id="PTHR38122:SF1">
    <property type="entry name" value="GLYCOPROTEIN X"/>
    <property type="match status" value="1"/>
</dbReference>
<feature type="compositionally biased region" description="Polar residues" evidence="1">
    <location>
        <begin position="462"/>
        <end position="472"/>
    </location>
</feature>
<evidence type="ECO:0000313" key="3">
    <source>
        <dbReference type="Proteomes" id="UP000076863"/>
    </source>
</evidence>
<organism evidence="2 3">
    <name type="scientific">Beauveria brongniartii RCEF 3172</name>
    <dbReference type="NCBI Taxonomy" id="1081107"/>
    <lineage>
        <taxon>Eukaryota</taxon>
        <taxon>Fungi</taxon>
        <taxon>Dikarya</taxon>
        <taxon>Ascomycota</taxon>
        <taxon>Pezizomycotina</taxon>
        <taxon>Sordariomycetes</taxon>
        <taxon>Hypocreomycetidae</taxon>
        <taxon>Hypocreales</taxon>
        <taxon>Cordycipitaceae</taxon>
        <taxon>Beauveria</taxon>
        <taxon>Beauveria brongniartii</taxon>
    </lineage>
</organism>
<feature type="compositionally biased region" description="Polar residues" evidence="1">
    <location>
        <begin position="322"/>
        <end position="332"/>
    </location>
</feature>
<proteinExistence type="predicted"/>
<sequence length="505" mass="53201">MENRHVNDYSFGPDYVSRADYNSCPYRVHCADYSNRQGNGDADSQPVRHGYPVTVTSAHDVTVTITATTTETIVTTLTTSYPVVSHETVTQPASTMTQPASTVTQPASTSKITVCPAPTGLHAPLAPGSSLTFGCSPGSVCSPPMPRGCDMWPGPPSDDFVCPASECIPSPPFIQTHWPDNETSYYYPRSNGYFSLDPTEFGLTYDVFVDHGRDHHHHHHHAGQKRAQRGRSLMKRAPAPPSRCFDECNNAYLIAEAGGKTDELCRARSSFRLGFELCTACIRTHASMSSSRTMNNDDDGDDYIGSVFAQFLDFCNGRRSEPTSTVSAQQPSRSPPGAPDQALSSQPLLTTTQVGASSGGFEPSPSSTTTAQATRSATTTERPKTSSNVDSGAEDDKTTTSITGAVSAAKTSQSSISSSSSSSSSPEAGAVSSTAHHGGAAGEDESTTPVVKSEYTSRDPPFTSSATLTPKGTGTPLVLVNGVTGRCGLAGAAPALMVAMIVLMI</sequence>
<keyword evidence="3" id="KW-1185">Reference proteome</keyword>
<protein>
    <submittedName>
        <fullName evidence="2">Glycoprotein X</fullName>
    </submittedName>
</protein>
<feature type="compositionally biased region" description="Low complexity" evidence="1">
    <location>
        <begin position="366"/>
        <end position="380"/>
    </location>
</feature>
<feature type="compositionally biased region" description="Basic residues" evidence="1">
    <location>
        <begin position="214"/>
        <end position="234"/>
    </location>
</feature>
<dbReference type="Proteomes" id="UP000076863">
    <property type="component" value="Unassembled WGS sequence"/>
</dbReference>
<name>A0A167DIG2_9HYPO</name>
<dbReference type="OrthoDB" id="5414836at2759"/>
<comment type="caution">
    <text evidence="2">The sequence shown here is derived from an EMBL/GenBank/DDBJ whole genome shotgun (WGS) entry which is preliminary data.</text>
</comment>
<feature type="region of interest" description="Disordered" evidence="1">
    <location>
        <begin position="214"/>
        <end position="239"/>
    </location>
</feature>
<evidence type="ECO:0000313" key="2">
    <source>
        <dbReference type="EMBL" id="OAA42441.1"/>
    </source>
</evidence>
<reference evidence="2 3" key="1">
    <citation type="journal article" date="2016" name="Genome Biol. Evol.">
        <title>Divergent and convergent evolution of fungal pathogenicity.</title>
        <authorList>
            <person name="Shang Y."/>
            <person name="Xiao G."/>
            <person name="Zheng P."/>
            <person name="Cen K."/>
            <person name="Zhan S."/>
            <person name="Wang C."/>
        </authorList>
    </citation>
    <scope>NUCLEOTIDE SEQUENCE [LARGE SCALE GENOMIC DNA]</scope>
    <source>
        <strain evidence="2 3">RCEF 3172</strain>
    </source>
</reference>
<dbReference type="AlphaFoldDB" id="A0A167DIG2"/>
<dbReference type="EMBL" id="AZHA01000014">
    <property type="protein sequence ID" value="OAA42441.1"/>
    <property type="molecule type" value="Genomic_DNA"/>
</dbReference>
<feature type="compositionally biased region" description="Low complexity" evidence="1">
    <location>
        <begin position="407"/>
        <end position="433"/>
    </location>
</feature>
<dbReference type="PANTHER" id="PTHR38122">
    <property type="entry name" value="GLYCOPROTEIN X"/>
    <property type="match status" value="1"/>
</dbReference>
<gene>
    <name evidence="2" type="ORF">BBO_05104</name>
</gene>
<accession>A0A167DIG2</accession>